<feature type="region of interest" description="Disordered" evidence="1">
    <location>
        <begin position="1"/>
        <end position="23"/>
    </location>
</feature>
<organism evidence="2 3">
    <name type="scientific">Sphaerobolus stellatus (strain SS14)</name>
    <dbReference type="NCBI Taxonomy" id="990650"/>
    <lineage>
        <taxon>Eukaryota</taxon>
        <taxon>Fungi</taxon>
        <taxon>Dikarya</taxon>
        <taxon>Basidiomycota</taxon>
        <taxon>Agaricomycotina</taxon>
        <taxon>Agaricomycetes</taxon>
        <taxon>Phallomycetidae</taxon>
        <taxon>Geastrales</taxon>
        <taxon>Sphaerobolaceae</taxon>
        <taxon>Sphaerobolus</taxon>
    </lineage>
</organism>
<dbReference type="EMBL" id="KN837143">
    <property type="protein sequence ID" value="KIJ40568.1"/>
    <property type="molecule type" value="Genomic_DNA"/>
</dbReference>
<gene>
    <name evidence="2" type="ORF">M422DRAFT_49104</name>
</gene>
<dbReference type="Proteomes" id="UP000054279">
    <property type="component" value="Unassembled WGS sequence"/>
</dbReference>
<evidence type="ECO:0000313" key="2">
    <source>
        <dbReference type="EMBL" id="KIJ40568.1"/>
    </source>
</evidence>
<feature type="region of interest" description="Disordered" evidence="1">
    <location>
        <begin position="35"/>
        <end position="107"/>
    </location>
</feature>
<feature type="compositionally biased region" description="Basic residues" evidence="1">
    <location>
        <begin position="95"/>
        <end position="104"/>
    </location>
</feature>
<feature type="compositionally biased region" description="Low complexity" evidence="1">
    <location>
        <begin position="67"/>
        <end position="80"/>
    </location>
</feature>
<keyword evidence="3" id="KW-1185">Reference proteome</keyword>
<feature type="compositionally biased region" description="Low complexity" evidence="1">
    <location>
        <begin position="35"/>
        <end position="56"/>
    </location>
</feature>
<dbReference type="AlphaFoldDB" id="A0A0C9UBR6"/>
<evidence type="ECO:0000256" key="1">
    <source>
        <dbReference type="SAM" id="MobiDB-lite"/>
    </source>
</evidence>
<proteinExistence type="predicted"/>
<protein>
    <submittedName>
        <fullName evidence="2">Uncharacterized protein</fullName>
    </submittedName>
</protein>
<reference evidence="2 3" key="1">
    <citation type="submission" date="2014-06" db="EMBL/GenBank/DDBJ databases">
        <title>Evolutionary Origins and Diversification of the Mycorrhizal Mutualists.</title>
        <authorList>
            <consortium name="DOE Joint Genome Institute"/>
            <consortium name="Mycorrhizal Genomics Consortium"/>
            <person name="Kohler A."/>
            <person name="Kuo A."/>
            <person name="Nagy L.G."/>
            <person name="Floudas D."/>
            <person name="Copeland A."/>
            <person name="Barry K.W."/>
            <person name="Cichocki N."/>
            <person name="Veneault-Fourrey C."/>
            <person name="LaButti K."/>
            <person name="Lindquist E.A."/>
            <person name="Lipzen A."/>
            <person name="Lundell T."/>
            <person name="Morin E."/>
            <person name="Murat C."/>
            <person name="Riley R."/>
            <person name="Ohm R."/>
            <person name="Sun H."/>
            <person name="Tunlid A."/>
            <person name="Henrissat B."/>
            <person name="Grigoriev I.V."/>
            <person name="Hibbett D.S."/>
            <person name="Martin F."/>
        </authorList>
    </citation>
    <scope>NUCLEOTIDE SEQUENCE [LARGE SCALE GENOMIC DNA]</scope>
    <source>
        <strain evidence="2 3">SS14</strain>
    </source>
</reference>
<dbReference type="OrthoDB" id="3160134at2759"/>
<dbReference type="HOGENOM" id="CLU_043702_0_0_1"/>
<dbReference type="InterPro" id="IPR046521">
    <property type="entry name" value="DUF6698"/>
</dbReference>
<accession>A0A0C9UBR6</accession>
<dbReference type="Pfam" id="PF20414">
    <property type="entry name" value="DUF6698"/>
    <property type="match status" value="1"/>
</dbReference>
<name>A0A0C9UBR6_SPHS4</name>
<sequence length="438" mass="48017">MPFTIRGSRNVAGPAGLSSSSVISIPSLTPTMTLTTTTASSSSTSAASSSSAPSSPCSRGSKRTRTNSDSNSDNNDSSANKENQNPNTDDEVKSTYRKKKKSKNAHKDMCSIQTDWGLQLGRLFDPYSSPGAMMNMGIKYENAEAEEHDLTQFSAQQLHLVRGYKGAIDHLPAIDALIEAITNQKEPERAQEFLQSLYANLGIGQDSSRSDDNAVLKTQVIKMIQINHSLSEGVADLKENAKDTRGFHNPFIRFLLTGPDIDLSNADVIADMQANRWKSNPEDLLVRFLFANFEIDDDDIYTGFLRSELLVHAYKAVFFGPSSWQGGLTKNRRPCKASLCNLKEVTGRTIAYIATLVHSTLSSDESLHKEGEGSNYSIFFISIVNLFEDDELAEEAKETLDWWQTQIFPTSATSAVAQPAMSAFERLKLQLSADAAAA</sequence>
<evidence type="ECO:0000313" key="3">
    <source>
        <dbReference type="Proteomes" id="UP000054279"/>
    </source>
</evidence>